<evidence type="ECO:0000259" key="1">
    <source>
        <dbReference type="Pfam" id="PF02779"/>
    </source>
</evidence>
<feature type="non-terminal residue" evidence="2">
    <location>
        <position position="1"/>
    </location>
</feature>
<sequence>DGWDAKLPTWQPGEKLATRGARGKVLAAIFDVVPGLVGGGADLSGNTGTLIETTTPITAGDASGRLVHFGVREHAMGSIMN</sequence>
<dbReference type="InterPro" id="IPR033247">
    <property type="entry name" value="Transketolase_fam"/>
</dbReference>
<dbReference type="InterPro" id="IPR029061">
    <property type="entry name" value="THDP-binding"/>
</dbReference>
<feature type="domain" description="Transketolase-like pyrimidine-binding" evidence="1">
    <location>
        <begin position="15"/>
        <end position="81"/>
    </location>
</feature>
<dbReference type="GO" id="GO:0006098">
    <property type="term" value="P:pentose-phosphate shunt"/>
    <property type="evidence" value="ECO:0007669"/>
    <property type="project" value="TreeGrafter"/>
</dbReference>
<dbReference type="EMBL" id="JAUOQO010000773">
    <property type="protein sequence ID" value="MDO6575501.1"/>
    <property type="molecule type" value="Genomic_DNA"/>
</dbReference>
<dbReference type="GO" id="GO:0005829">
    <property type="term" value="C:cytosol"/>
    <property type="evidence" value="ECO:0007669"/>
    <property type="project" value="TreeGrafter"/>
</dbReference>
<dbReference type="SUPFAM" id="SSF52518">
    <property type="entry name" value="Thiamin diphosphate-binding fold (THDP-binding)"/>
    <property type="match status" value="1"/>
</dbReference>
<protein>
    <submittedName>
        <fullName evidence="2">Transketolase</fullName>
    </submittedName>
</protein>
<keyword evidence="3" id="KW-1185">Reference proteome</keyword>
<evidence type="ECO:0000313" key="2">
    <source>
        <dbReference type="EMBL" id="MDO6575501.1"/>
    </source>
</evidence>
<gene>
    <name evidence="2" type="ORF">Q4528_15415</name>
</gene>
<dbReference type="Proteomes" id="UP001170310">
    <property type="component" value="Unassembled WGS sequence"/>
</dbReference>
<reference evidence="2" key="1">
    <citation type="submission" date="2023-07" db="EMBL/GenBank/DDBJ databases">
        <title>Genome content predicts the carbon catabolic preferences of heterotrophic bacteria.</title>
        <authorList>
            <person name="Gralka M."/>
        </authorList>
    </citation>
    <scope>NUCLEOTIDE SEQUENCE</scope>
    <source>
        <strain evidence="2">E2R20</strain>
    </source>
</reference>
<dbReference type="AlphaFoldDB" id="A0AAW7YXV4"/>
<dbReference type="PANTHER" id="PTHR43522">
    <property type="entry name" value="TRANSKETOLASE"/>
    <property type="match status" value="1"/>
</dbReference>
<name>A0AAW7YXV4_9STAP</name>
<comment type="caution">
    <text evidence="2">The sequence shown here is derived from an EMBL/GenBank/DDBJ whole genome shotgun (WGS) entry which is preliminary data.</text>
</comment>
<dbReference type="InterPro" id="IPR005475">
    <property type="entry name" value="Transketolase-like_Pyr-bd"/>
</dbReference>
<feature type="non-terminal residue" evidence="2">
    <location>
        <position position="81"/>
    </location>
</feature>
<organism evidence="2 3">
    <name type="scientific">Staphylococcus pasteuri_A</name>
    <dbReference type="NCBI Taxonomy" id="3062664"/>
    <lineage>
        <taxon>Bacteria</taxon>
        <taxon>Bacillati</taxon>
        <taxon>Bacillota</taxon>
        <taxon>Bacilli</taxon>
        <taxon>Bacillales</taxon>
        <taxon>Staphylococcaceae</taxon>
        <taxon>Staphylococcus</taxon>
    </lineage>
</organism>
<dbReference type="PANTHER" id="PTHR43522:SF2">
    <property type="entry name" value="TRANSKETOLASE 1-RELATED"/>
    <property type="match status" value="1"/>
</dbReference>
<dbReference type="Pfam" id="PF02779">
    <property type="entry name" value="Transket_pyr"/>
    <property type="match status" value="1"/>
</dbReference>
<dbReference type="GO" id="GO:0004802">
    <property type="term" value="F:transketolase activity"/>
    <property type="evidence" value="ECO:0007669"/>
    <property type="project" value="TreeGrafter"/>
</dbReference>
<dbReference type="Gene3D" id="3.40.50.970">
    <property type="match status" value="1"/>
</dbReference>
<evidence type="ECO:0000313" key="3">
    <source>
        <dbReference type="Proteomes" id="UP001170310"/>
    </source>
</evidence>
<accession>A0AAW7YXV4</accession>
<proteinExistence type="predicted"/>